<keyword evidence="7" id="KW-0717">Septation</keyword>
<gene>
    <name evidence="12" type="ORF">WNY58_12175</name>
</gene>
<comment type="subcellular location">
    <subcellularLocation>
        <location evidence="1">Cytoplasm</location>
    </subcellularLocation>
</comment>
<evidence type="ECO:0000256" key="3">
    <source>
        <dbReference type="ARBA" id="ARBA00015195"/>
    </source>
</evidence>
<dbReference type="Gene3D" id="1.20.5.50">
    <property type="match status" value="1"/>
</dbReference>
<reference evidence="12 13" key="1">
    <citation type="submission" date="2024-03" db="EMBL/GenBank/DDBJ databases">
        <title>Community enrichment and isolation of bacterial strains for fucoidan degradation.</title>
        <authorList>
            <person name="Sichert A."/>
        </authorList>
    </citation>
    <scope>NUCLEOTIDE SEQUENCE [LARGE SCALE GENOMIC DNA]</scope>
    <source>
        <strain evidence="12 13">AS76</strain>
    </source>
</reference>
<dbReference type="InterPro" id="IPR007838">
    <property type="entry name" value="Cell_div_ZapA-like"/>
</dbReference>
<comment type="caution">
    <text evidence="12">The sequence shown here is derived from an EMBL/GenBank/DDBJ whole genome shotgun (WGS) entry which is preliminary data.</text>
</comment>
<keyword evidence="4" id="KW-0963">Cytoplasm</keyword>
<evidence type="ECO:0000313" key="12">
    <source>
        <dbReference type="EMBL" id="MEM5537149.1"/>
    </source>
</evidence>
<dbReference type="GO" id="GO:0051301">
    <property type="term" value="P:cell division"/>
    <property type="evidence" value="ECO:0007669"/>
    <property type="project" value="UniProtKB-KW"/>
</dbReference>
<keyword evidence="8" id="KW-0131">Cell cycle</keyword>
<evidence type="ECO:0000313" key="13">
    <source>
        <dbReference type="Proteomes" id="UP001449225"/>
    </source>
</evidence>
<evidence type="ECO:0000256" key="5">
    <source>
        <dbReference type="ARBA" id="ARBA00022618"/>
    </source>
</evidence>
<dbReference type="EMBL" id="JBBMRA010000011">
    <property type="protein sequence ID" value="MEM5537149.1"/>
    <property type="molecule type" value="Genomic_DNA"/>
</dbReference>
<dbReference type="SUPFAM" id="SSF102829">
    <property type="entry name" value="Cell division protein ZapA-like"/>
    <property type="match status" value="1"/>
</dbReference>
<dbReference type="Pfam" id="PF05164">
    <property type="entry name" value="ZapA"/>
    <property type="match status" value="1"/>
</dbReference>
<evidence type="ECO:0000256" key="1">
    <source>
        <dbReference type="ARBA" id="ARBA00004496"/>
    </source>
</evidence>
<keyword evidence="13" id="KW-1185">Reference proteome</keyword>
<dbReference type="InterPro" id="IPR042233">
    <property type="entry name" value="Cell_div_ZapA_N"/>
</dbReference>
<proteinExistence type="inferred from homology"/>
<protein>
    <recommendedName>
        <fullName evidence="3">Cell division protein ZapA</fullName>
    </recommendedName>
    <alternativeName>
        <fullName evidence="11">Z ring-associated protein ZapA</fullName>
    </alternativeName>
</protein>
<comment type="function">
    <text evidence="9">Activator of cell division through the inhibition of FtsZ GTPase activity, therefore promoting FtsZ assembly into bundles of protofilaments necessary for the formation of the division Z ring. It is recruited early at mid-cell but it is not essential for cell division.</text>
</comment>
<evidence type="ECO:0000256" key="6">
    <source>
        <dbReference type="ARBA" id="ARBA00023054"/>
    </source>
</evidence>
<keyword evidence="5 12" id="KW-0132">Cell division</keyword>
<comment type="subunit">
    <text evidence="10">Homodimer. Interacts with FtsZ.</text>
</comment>
<dbReference type="PANTHER" id="PTHR34981">
    <property type="entry name" value="CELL DIVISION PROTEIN ZAPA"/>
    <property type="match status" value="1"/>
</dbReference>
<dbReference type="PANTHER" id="PTHR34981:SF1">
    <property type="entry name" value="CELL DIVISION PROTEIN ZAPA"/>
    <property type="match status" value="1"/>
</dbReference>
<keyword evidence="6" id="KW-0175">Coiled coil</keyword>
<dbReference type="RefSeq" id="WP_067983732.1">
    <property type="nucleotide sequence ID" value="NZ_JBBMRA010000011.1"/>
</dbReference>
<name>A0ABU9TTW4_9GAMM</name>
<dbReference type="Gene3D" id="3.30.160.880">
    <property type="entry name" value="Cell division protein ZapA protomer, N-terminal domain"/>
    <property type="match status" value="1"/>
</dbReference>
<evidence type="ECO:0000256" key="11">
    <source>
        <dbReference type="ARBA" id="ARBA00033158"/>
    </source>
</evidence>
<dbReference type="Proteomes" id="UP001449225">
    <property type="component" value="Unassembled WGS sequence"/>
</dbReference>
<evidence type="ECO:0000256" key="10">
    <source>
        <dbReference type="ARBA" id="ARBA00026068"/>
    </source>
</evidence>
<organism evidence="12 13">
    <name type="scientific">Neptuniibacter pectenicola</name>
    <dbReference type="NCBI Taxonomy" id="1806669"/>
    <lineage>
        <taxon>Bacteria</taxon>
        <taxon>Pseudomonadati</taxon>
        <taxon>Pseudomonadota</taxon>
        <taxon>Gammaproteobacteria</taxon>
        <taxon>Oceanospirillales</taxon>
        <taxon>Oceanospirillaceae</taxon>
        <taxon>Neptuniibacter</taxon>
    </lineage>
</organism>
<dbReference type="InterPro" id="IPR036192">
    <property type="entry name" value="Cell_div_ZapA-like_sf"/>
</dbReference>
<evidence type="ECO:0000256" key="8">
    <source>
        <dbReference type="ARBA" id="ARBA00023306"/>
    </source>
</evidence>
<comment type="similarity">
    <text evidence="2">Belongs to the ZapA family. Type 1 subfamily.</text>
</comment>
<evidence type="ECO:0000256" key="7">
    <source>
        <dbReference type="ARBA" id="ARBA00023210"/>
    </source>
</evidence>
<evidence type="ECO:0000256" key="9">
    <source>
        <dbReference type="ARBA" id="ARBA00024910"/>
    </source>
</evidence>
<evidence type="ECO:0000256" key="4">
    <source>
        <dbReference type="ARBA" id="ARBA00022490"/>
    </source>
</evidence>
<evidence type="ECO:0000256" key="2">
    <source>
        <dbReference type="ARBA" id="ARBA00010074"/>
    </source>
</evidence>
<accession>A0ABU9TTW4</accession>
<sequence>MSHADSQTVSISLLDKEFSFNCPADAEAELLASADLLNEKMRDIRKSGKVLGLERIAVMAALNLAHELLQSRQSANDNVEHRLRHLGNKIDTALQANNRSGSSDDTI</sequence>